<dbReference type="Gene3D" id="1.10.30.50">
    <property type="match status" value="1"/>
</dbReference>
<dbReference type="SMART" id="SM00507">
    <property type="entry name" value="HNHc"/>
    <property type="match status" value="1"/>
</dbReference>
<feature type="compositionally biased region" description="Low complexity" evidence="1">
    <location>
        <begin position="270"/>
        <end position="287"/>
    </location>
</feature>
<feature type="compositionally biased region" description="Low complexity" evidence="1">
    <location>
        <begin position="299"/>
        <end position="309"/>
    </location>
</feature>
<evidence type="ECO:0000313" key="3">
    <source>
        <dbReference type="EMBL" id="MFB9258981.1"/>
    </source>
</evidence>
<dbReference type="CDD" id="cd00085">
    <property type="entry name" value="HNHc"/>
    <property type="match status" value="1"/>
</dbReference>
<reference evidence="3 4" key="1">
    <citation type="submission" date="2024-09" db="EMBL/GenBank/DDBJ databases">
        <authorList>
            <person name="Sun Q."/>
            <person name="Mori K."/>
        </authorList>
    </citation>
    <scope>NUCLEOTIDE SEQUENCE [LARGE SCALE GENOMIC DNA]</scope>
    <source>
        <strain evidence="3 4">CCM 7659</strain>
    </source>
</reference>
<accession>A0ABV5JMN0</accession>
<dbReference type="Proteomes" id="UP001589700">
    <property type="component" value="Unassembled WGS sequence"/>
</dbReference>
<proteinExistence type="predicted"/>
<feature type="domain" description="HNH nuclease" evidence="2">
    <location>
        <begin position="412"/>
        <end position="469"/>
    </location>
</feature>
<dbReference type="InterPro" id="IPR003615">
    <property type="entry name" value="HNH_nuc"/>
</dbReference>
<dbReference type="EMBL" id="JBHMDY010000002">
    <property type="protein sequence ID" value="MFB9258981.1"/>
    <property type="molecule type" value="Genomic_DNA"/>
</dbReference>
<comment type="caution">
    <text evidence="3">The sequence shown here is derived from an EMBL/GenBank/DDBJ whole genome shotgun (WGS) entry which is preliminary data.</text>
</comment>
<evidence type="ECO:0000256" key="1">
    <source>
        <dbReference type="SAM" id="MobiDB-lite"/>
    </source>
</evidence>
<feature type="region of interest" description="Disordered" evidence="1">
    <location>
        <begin position="270"/>
        <end position="338"/>
    </location>
</feature>
<name>A0ABV5JMN0_9ACTN</name>
<evidence type="ECO:0000313" key="4">
    <source>
        <dbReference type="Proteomes" id="UP001589700"/>
    </source>
</evidence>
<protein>
    <submittedName>
        <fullName evidence="3">DUF222 domain-containing protein</fullName>
    </submittedName>
</protein>
<evidence type="ECO:0000259" key="2">
    <source>
        <dbReference type="SMART" id="SM00507"/>
    </source>
</evidence>
<gene>
    <name evidence="3" type="ORF">ACFFVD_04130</name>
</gene>
<keyword evidence="4" id="KW-1185">Reference proteome</keyword>
<sequence length="536" mass="57657">MTTTTPSMHAVPDRTDMVGLKGVSEAARAATLASNLAGAARLEAAQRMVLEFALLEEDSEEGAEEDAVEGRKAKRPAYARLDPTSRARDHLVAACQLTVWHAGRMVTAAEQIHTRLSHLCEAVSRGLMPEQMAIDTACRLAEVPDSIIEIVEREVVASLVDDLEGGDRTSRTALDELVEQSVAKHDKKTAEDEAAAAAKERKIRFKRSRNGMASLWASLPAEDAELLRRRIQAEADLAAANGDERTMDQLRADVLTSFAVYQPTQSGAAGSAAASGLASDGPASAGSNFAGSTSSGPQAGDAAGDATDATSDDATDDDIELGEVGVDPDMPRPTLGNAAAGGESIKISVIAAAAQGLPNRVEFVRGSYSSYEWLCRELLESEDAKVRFEIIDPAPGALDDPDRALKYVIPAKLAERIRLRDGTCRHPGCQVDASKCDVDHVIAFNKDNPEEGGPTYEWNLACLCRKHHREKTFGKCTYRTGPLGELIIVTESGHRHRTRPKGPLARARDGIRKAPRIWHDPRQITMCEHGAYNLPA</sequence>
<dbReference type="InterPro" id="IPR003870">
    <property type="entry name" value="DUF222"/>
</dbReference>
<dbReference type="Pfam" id="PF02720">
    <property type="entry name" value="DUF222"/>
    <property type="match status" value="1"/>
</dbReference>
<feature type="compositionally biased region" description="Acidic residues" evidence="1">
    <location>
        <begin position="310"/>
        <end position="321"/>
    </location>
</feature>
<organism evidence="3 4">
    <name type="scientific">Dietzia aerolata</name>
    <dbReference type="NCBI Taxonomy" id="595984"/>
    <lineage>
        <taxon>Bacteria</taxon>
        <taxon>Bacillati</taxon>
        <taxon>Actinomycetota</taxon>
        <taxon>Actinomycetes</taxon>
        <taxon>Mycobacteriales</taxon>
        <taxon>Dietziaceae</taxon>
        <taxon>Dietzia</taxon>
    </lineage>
</organism>
<dbReference type="RefSeq" id="WP_241729970.1">
    <property type="nucleotide sequence ID" value="NZ_JAALDM010000125.1"/>
</dbReference>